<name>A0A4X2LZQ1_VOMUR</name>
<dbReference type="InterPro" id="IPR050150">
    <property type="entry name" value="IgV_Light_Chain"/>
</dbReference>
<evidence type="ECO:0000313" key="2">
    <source>
        <dbReference type="Ensembl" id="ENSVURP00010027106.1"/>
    </source>
</evidence>
<dbReference type="OMA" id="VRVTINC"/>
<sequence>MEMESPAQILCLLFLWLPDEEREFVLTQSPASLSVRVTINCRASQSLLHSNGNTYLYWDQQKSGQSPKFLIYRVSNLFSGVPSRFSGSESGTDFTLTISRLEPEDVADYCCGQSTHWPPTQCSRHDANAISQGDSLICFFLSLELALRTFYSPEAIIALWSESSETPQRLKHRTGLSTMNSQTQAFFKSK</sequence>
<dbReference type="GeneTree" id="ENSGT00940000153770"/>
<keyword evidence="3" id="KW-1185">Reference proteome</keyword>
<protein>
    <recommendedName>
        <fullName evidence="1">Ig-like domain-containing protein</fullName>
    </recommendedName>
</protein>
<reference evidence="2" key="3">
    <citation type="submission" date="2025-09" db="UniProtKB">
        <authorList>
            <consortium name="Ensembl"/>
        </authorList>
    </citation>
    <scope>IDENTIFICATION</scope>
</reference>
<dbReference type="PANTHER" id="PTHR23267">
    <property type="entry name" value="IMMUNOGLOBULIN LIGHT CHAIN"/>
    <property type="match status" value="1"/>
</dbReference>
<dbReference type="InterPro" id="IPR013783">
    <property type="entry name" value="Ig-like_fold"/>
</dbReference>
<dbReference type="InterPro" id="IPR007110">
    <property type="entry name" value="Ig-like_dom"/>
</dbReference>
<dbReference type="Ensembl" id="ENSVURT00010030875.1">
    <property type="protein sequence ID" value="ENSVURP00010027106.1"/>
    <property type="gene ID" value="ENSVURG00010020763.1"/>
</dbReference>
<accession>A0A4X2LZQ1</accession>
<reference evidence="2" key="2">
    <citation type="submission" date="2025-08" db="UniProtKB">
        <authorList>
            <consortium name="Ensembl"/>
        </authorList>
    </citation>
    <scope>IDENTIFICATION</scope>
</reference>
<evidence type="ECO:0000313" key="3">
    <source>
        <dbReference type="Proteomes" id="UP000314987"/>
    </source>
</evidence>
<dbReference type="AlphaFoldDB" id="A0A4X2LZQ1"/>
<dbReference type="InterPro" id="IPR036179">
    <property type="entry name" value="Ig-like_dom_sf"/>
</dbReference>
<dbReference type="PROSITE" id="PS50835">
    <property type="entry name" value="IG_LIKE"/>
    <property type="match status" value="1"/>
</dbReference>
<dbReference type="Gene3D" id="2.60.40.10">
    <property type="entry name" value="Immunoglobulins"/>
    <property type="match status" value="1"/>
</dbReference>
<dbReference type="SUPFAM" id="SSF48726">
    <property type="entry name" value="Immunoglobulin"/>
    <property type="match status" value="1"/>
</dbReference>
<dbReference type="STRING" id="29139.ENSVURP00010027106"/>
<dbReference type="Proteomes" id="UP000314987">
    <property type="component" value="Unassembled WGS sequence"/>
</dbReference>
<reference evidence="3" key="1">
    <citation type="submission" date="2018-12" db="EMBL/GenBank/DDBJ databases">
        <authorList>
            <person name="Yazar S."/>
        </authorList>
    </citation>
    <scope>NUCLEOTIDE SEQUENCE [LARGE SCALE GENOMIC DNA]</scope>
</reference>
<organism evidence="2 3">
    <name type="scientific">Vombatus ursinus</name>
    <name type="common">Common wombat</name>
    <dbReference type="NCBI Taxonomy" id="29139"/>
    <lineage>
        <taxon>Eukaryota</taxon>
        <taxon>Metazoa</taxon>
        <taxon>Chordata</taxon>
        <taxon>Craniata</taxon>
        <taxon>Vertebrata</taxon>
        <taxon>Euteleostomi</taxon>
        <taxon>Mammalia</taxon>
        <taxon>Metatheria</taxon>
        <taxon>Diprotodontia</taxon>
        <taxon>Vombatidae</taxon>
        <taxon>Vombatus</taxon>
    </lineage>
</organism>
<dbReference type="FunFam" id="2.60.40.10:FF:001230">
    <property type="entry name" value="Immunoglobulin kappa variable 8-16"/>
    <property type="match status" value="1"/>
</dbReference>
<dbReference type="InterPro" id="IPR013106">
    <property type="entry name" value="Ig_V-set"/>
</dbReference>
<dbReference type="Pfam" id="PF07686">
    <property type="entry name" value="V-set"/>
    <property type="match status" value="1"/>
</dbReference>
<dbReference type="SMART" id="SM00406">
    <property type="entry name" value="IGv"/>
    <property type="match status" value="1"/>
</dbReference>
<evidence type="ECO:0000259" key="1">
    <source>
        <dbReference type="PROSITE" id="PS50835"/>
    </source>
</evidence>
<proteinExistence type="predicted"/>
<feature type="domain" description="Ig-like" evidence="1">
    <location>
        <begin position="18"/>
        <end position="111"/>
    </location>
</feature>